<evidence type="ECO:0000256" key="6">
    <source>
        <dbReference type="ARBA" id="ARBA00026043"/>
    </source>
</evidence>
<dbReference type="PANTHER" id="PTHR48417">
    <property type="entry name" value="ATP SYNTHASE F1 SUBUNIT EPSILON"/>
    <property type="match status" value="1"/>
</dbReference>
<comment type="function">
    <text evidence="7">Endogenous F(1)F(o)-ATPase inhibitor limiting ATP depletion when the mitochondrial membrane potential falls below a threshold and the F(1)F(o)-ATP synthase starts hydrolyzing ATP to pump protons out of the mitochondrial matrix. Required to avoid the consumption of cellular ATP when the F(1)F(o)-ATP synthase enzyme acts as an ATP hydrolase. Indirectly acts as a regulator of heme synthesis in erythroid tissues: regulates heme synthesis by modulating the mitochondrial pH and redox potential, allowing FECH to efficiently catalyze the incorporation of iron into protoporphyrin IX to produce heme.</text>
</comment>
<dbReference type="SUPFAM" id="SSF64602">
    <property type="entry name" value="F1 ATPase inhibitor, IF1, C-terminal domain"/>
    <property type="match status" value="1"/>
</dbReference>
<dbReference type="GeneTree" id="ENSGT00390000006264"/>
<dbReference type="FunFam" id="1.20.5.500:FF:000003">
    <property type="entry name" value="ATPase inhibitor B, mitochondrial"/>
    <property type="match status" value="1"/>
</dbReference>
<reference evidence="9" key="2">
    <citation type="submission" date="2025-09" db="UniProtKB">
        <authorList>
            <consortium name="Ensembl"/>
        </authorList>
    </citation>
    <scope>IDENTIFICATION</scope>
</reference>
<comment type="similarity">
    <text evidence="2">Belongs to the ATPase inhibitor family.</text>
</comment>
<keyword evidence="4 8" id="KW-0175">Coiled coil</keyword>
<keyword evidence="5" id="KW-0496">Mitochondrion</keyword>
<evidence type="ECO:0000256" key="2">
    <source>
        <dbReference type="ARBA" id="ARBA00010901"/>
    </source>
</evidence>
<comment type="subcellular location">
    <subcellularLocation>
        <location evidence="1">Mitochondrion</location>
    </subcellularLocation>
</comment>
<comment type="subunit">
    <text evidence="6">Homodimer; represents the active form and is present at a pH value below 6.5. Homotetramer; represents the inactive form and is present at a pH value above 7.0.</text>
</comment>
<organism evidence="9 10">
    <name type="scientific">Moschus moschiferus</name>
    <name type="common">Siberian musk deer</name>
    <name type="synonym">Moschus sibiricus</name>
    <dbReference type="NCBI Taxonomy" id="68415"/>
    <lineage>
        <taxon>Eukaryota</taxon>
        <taxon>Metazoa</taxon>
        <taxon>Chordata</taxon>
        <taxon>Craniata</taxon>
        <taxon>Vertebrata</taxon>
        <taxon>Euteleostomi</taxon>
        <taxon>Mammalia</taxon>
        <taxon>Eutheria</taxon>
        <taxon>Laurasiatheria</taxon>
        <taxon>Artiodactyla</taxon>
        <taxon>Ruminantia</taxon>
        <taxon>Pecora</taxon>
        <taxon>Moschidae</taxon>
        <taxon>Moschus</taxon>
    </lineage>
</organism>
<keyword evidence="10" id="KW-1185">Reference proteome</keyword>
<name>A0A8C6DZC8_MOSMO</name>
<dbReference type="PANTHER" id="PTHR48417:SF1">
    <property type="entry name" value="ATP SYNTHASE F1 SUBUNIT EPSILON"/>
    <property type="match status" value="1"/>
</dbReference>
<evidence type="ECO:0000313" key="10">
    <source>
        <dbReference type="Proteomes" id="UP000694544"/>
    </source>
</evidence>
<evidence type="ECO:0008006" key="11">
    <source>
        <dbReference type="Google" id="ProtNLM"/>
    </source>
</evidence>
<evidence type="ECO:0000313" key="9">
    <source>
        <dbReference type="Ensembl" id="ENSMMSP00000023710.1"/>
    </source>
</evidence>
<reference evidence="9" key="1">
    <citation type="submission" date="2025-08" db="UniProtKB">
        <authorList>
            <consortium name="Ensembl"/>
        </authorList>
    </citation>
    <scope>IDENTIFICATION</scope>
</reference>
<evidence type="ECO:0000256" key="3">
    <source>
        <dbReference type="ARBA" id="ARBA00022946"/>
    </source>
</evidence>
<feature type="coiled-coil region" evidence="8">
    <location>
        <begin position="45"/>
        <end position="72"/>
    </location>
</feature>
<dbReference type="Gene3D" id="1.20.5.500">
    <property type="entry name" value="Single helix bin"/>
    <property type="match status" value="2"/>
</dbReference>
<accession>A0A8C6DZC8</accession>
<evidence type="ECO:0000256" key="8">
    <source>
        <dbReference type="SAM" id="Coils"/>
    </source>
</evidence>
<dbReference type="Proteomes" id="UP000694544">
    <property type="component" value="Unplaced"/>
</dbReference>
<evidence type="ECO:0000256" key="5">
    <source>
        <dbReference type="ARBA" id="ARBA00023128"/>
    </source>
</evidence>
<dbReference type="GO" id="GO:0005739">
    <property type="term" value="C:mitochondrion"/>
    <property type="evidence" value="ECO:0007669"/>
    <property type="project" value="UniProtKB-SubCell"/>
</dbReference>
<evidence type="ECO:0000256" key="1">
    <source>
        <dbReference type="ARBA" id="ARBA00004173"/>
    </source>
</evidence>
<evidence type="ECO:0000256" key="4">
    <source>
        <dbReference type="ARBA" id="ARBA00023054"/>
    </source>
</evidence>
<keyword evidence="3" id="KW-0809">Transit peptide</keyword>
<dbReference type="AlphaFoldDB" id="A0A8C6DZC8"/>
<dbReference type="Ensembl" id="ENSMMST00000026229.1">
    <property type="protein sequence ID" value="ENSMMSP00000023710.1"/>
    <property type="gene ID" value="ENSMMSG00000017847.1"/>
</dbReference>
<evidence type="ECO:0000256" key="7">
    <source>
        <dbReference type="ARBA" id="ARBA00046200"/>
    </source>
</evidence>
<proteinExistence type="inferred from homology"/>
<protein>
    <recommendedName>
        <fullName evidence="11">ATPase inhibitor, mitochondrial</fullName>
    </recommendedName>
</protein>
<sequence length="121" mass="13732">VVKGAGWVWDAGGAFGKGAFGKREQAEGKRSFRARARELQLTALKKHHENEISHHTKEIECLQRETERHKREIKYDTNKHIFDTETDSQIQRTDFLWLPGRGRAGQGRMGSLGLADANCCI</sequence>